<protein>
    <submittedName>
        <fullName evidence="3">Uncharacterized protein</fullName>
    </submittedName>
</protein>
<sequence>MTFLTILAFVFVGSVLFYAHGSPTETTVPFRVPNYEPYMTDAVQNMNAAAESQVLPALARLQGTDEGDSFIDRMGSFVDHINSMISAVKQHVIDNSEMETEDDVEDYDDSDIDSDYENDDQGSSDINDRIGIGGPNIVGE</sequence>
<feature type="compositionally biased region" description="Acidic residues" evidence="1">
    <location>
        <begin position="96"/>
        <end position="122"/>
    </location>
</feature>
<reference evidence="4" key="1">
    <citation type="journal article" date="2008" name="Insect Biochem. Mol. Biol.">
        <title>The genome of a lepidopteran model insect, the silkworm Bombyx mori.</title>
        <authorList>
            <consortium name="International Silkworm Genome Consortium"/>
        </authorList>
    </citation>
    <scope>NUCLEOTIDE SEQUENCE [LARGE SCALE GENOMIC DNA]</scope>
    <source>
        <strain evidence="4">p50T</strain>
    </source>
</reference>
<evidence type="ECO:0000256" key="2">
    <source>
        <dbReference type="SAM" id="SignalP"/>
    </source>
</evidence>
<accession>A0A8R1WGH1</accession>
<feature type="region of interest" description="Disordered" evidence="1">
    <location>
        <begin position="93"/>
        <end position="140"/>
    </location>
</feature>
<evidence type="ECO:0000313" key="4">
    <source>
        <dbReference type="Proteomes" id="UP000005204"/>
    </source>
</evidence>
<organism evidence="3 4">
    <name type="scientific">Bombyx mori</name>
    <name type="common">Silk moth</name>
    <dbReference type="NCBI Taxonomy" id="7091"/>
    <lineage>
        <taxon>Eukaryota</taxon>
        <taxon>Metazoa</taxon>
        <taxon>Ecdysozoa</taxon>
        <taxon>Arthropoda</taxon>
        <taxon>Hexapoda</taxon>
        <taxon>Insecta</taxon>
        <taxon>Pterygota</taxon>
        <taxon>Neoptera</taxon>
        <taxon>Endopterygota</taxon>
        <taxon>Lepidoptera</taxon>
        <taxon>Glossata</taxon>
        <taxon>Ditrysia</taxon>
        <taxon>Bombycoidea</taxon>
        <taxon>Bombycidae</taxon>
        <taxon>Bombycinae</taxon>
        <taxon>Bombyx</taxon>
    </lineage>
</organism>
<dbReference type="SMR" id="A0A8R1WGH1"/>
<feature type="chain" id="PRO_5035793195" evidence="2">
    <location>
        <begin position="22"/>
        <end position="140"/>
    </location>
</feature>
<keyword evidence="2" id="KW-0732">Signal</keyword>
<dbReference type="EnsemblMetazoa" id="XM_004925624.4">
    <property type="protein sequence ID" value="XP_004925681.1"/>
    <property type="gene ID" value="LOC101739535"/>
</dbReference>
<name>A0A8R1WGH1_BOMMO</name>
<gene>
    <name evidence="3" type="primary">101739535</name>
</gene>
<dbReference type="AlphaFoldDB" id="A0A8R1WGH1"/>
<evidence type="ECO:0000313" key="3">
    <source>
        <dbReference type="EnsemblMetazoa" id="XP_004925681.1"/>
    </source>
</evidence>
<dbReference type="Proteomes" id="UP000005204">
    <property type="component" value="Unassembled WGS sequence"/>
</dbReference>
<dbReference type="KEGG" id="bmor:101739535"/>
<feature type="compositionally biased region" description="Gly residues" evidence="1">
    <location>
        <begin position="131"/>
        <end position="140"/>
    </location>
</feature>
<keyword evidence="4" id="KW-1185">Reference proteome</keyword>
<evidence type="ECO:0000256" key="1">
    <source>
        <dbReference type="SAM" id="MobiDB-lite"/>
    </source>
</evidence>
<proteinExistence type="predicted"/>
<reference evidence="3" key="2">
    <citation type="submission" date="2022-06" db="UniProtKB">
        <authorList>
            <consortium name="EnsemblMetazoa"/>
        </authorList>
    </citation>
    <scope>IDENTIFICATION</scope>
    <source>
        <strain evidence="3">p50T (Dazao)</strain>
    </source>
</reference>
<feature type="signal peptide" evidence="2">
    <location>
        <begin position="1"/>
        <end position="21"/>
    </location>
</feature>